<evidence type="ECO:0000259" key="2">
    <source>
        <dbReference type="SMART" id="SM00829"/>
    </source>
</evidence>
<dbReference type="PANTHER" id="PTHR44154:SF1">
    <property type="entry name" value="QUINONE OXIDOREDUCTASE"/>
    <property type="match status" value="1"/>
</dbReference>
<dbReference type="EMBL" id="BMVU01000044">
    <property type="protein sequence ID" value="GGY00799.1"/>
    <property type="molecule type" value="Genomic_DNA"/>
</dbReference>
<dbReference type="InterPro" id="IPR051603">
    <property type="entry name" value="Zinc-ADH_QOR/CCCR"/>
</dbReference>
<evidence type="ECO:0000313" key="3">
    <source>
        <dbReference type="EMBL" id="GGY00799.1"/>
    </source>
</evidence>
<dbReference type="InterPro" id="IPR036291">
    <property type="entry name" value="NAD(P)-bd_dom_sf"/>
</dbReference>
<reference evidence="3" key="1">
    <citation type="journal article" date="2014" name="Int. J. Syst. Evol. Microbiol.">
        <title>Complete genome sequence of Corynebacterium casei LMG S-19264T (=DSM 44701T), isolated from a smear-ripened cheese.</title>
        <authorList>
            <consortium name="US DOE Joint Genome Institute (JGI-PGF)"/>
            <person name="Walter F."/>
            <person name="Albersmeier A."/>
            <person name="Kalinowski J."/>
            <person name="Ruckert C."/>
        </authorList>
    </citation>
    <scope>NUCLEOTIDE SEQUENCE</scope>
    <source>
        <strain evidence="3">JCM 4790</strain>
    </source>
</reference>
<dbReference type="InterPro" id="IPR020843">
    <property type="entry name" value="ER"/>
</dbReference>
<dbReference type="GO" id="GO:0016491">
    <property type="term" value="F:oxidoreductase activity"/>
    <property type="evidence" value="ECO:0007669"/>
    <property type="project" value="InterPro"/>
</dbReference>
<organism evidence="3 4">
    <name type="scientific">Streptomyces minutiscleroticus</name>
    <dbReference type="NCBI Taxonomy" id="68238"/>
    <lineage>
        <taxon>Bacteria</taxon>
        <taxon>Bacillati</taxon>
        <taxon>Actinomycetota</taxon>
        <taxon>Actinomycetes</taxon>
        <taxon>Kitasatosporales</taxon>
        <taxon>Streptomycetaceae</taxon>
        <taxon>Streptomyces</taxon>
    </lineage>
</organism>
<dbReference type="SUPFAM" id="SSF51735">
    <property type="entry name" value="NAD(P)-binding Rossmann-fold domains"/>
    <property type="match status" value="1"/>
</dbReference>
<dbReference type="CDD" id="cd05289">
    <property type="entry name" value="MDR_like_2"/>
    <property type="match status" value="1"/>
</dbReference>
<keyword evidence="1" id="KW-0521">NADP</keyword>
<dbReference type="Pfam" id="PF13602">
    <property type="entry name" value="ADH_zinc_N_2"/>
    <property type="match status" value="1"/>
</dbReference>
<dbReference type="Proteomes" id="UP000619244">
    <property type="component" value="Unassembled WGS sequence"/>
</dbReference>
<proteinExistence type="predicted"/>
<accession>A0A918NVV3</accession>
<comment type="caution">
    <text evidence="3">The sequence shown here is derived from an EMBL/GenBank/DDBJ whole genome shotgun (WGS) entry which is preliminary data.</text>
</comment>
<dbReference type="Gene3D" id="3.90.180.10">
    <property type="entry name" value="Medium-chain alcohol dehydrogenases, catalytic domain"/>
    <property type="match status" value="1"/>
</dbReference>
<reference evidence="3" key="2">
    <citation type="submission" date="2020-09" db="EMBL/GenBank/DDBJ databases">
        <authorList>
            <person name="Sun Q."/>
            <person name="Ohkuma M."/>
        </authorList>
    </citation>
    <scope>NUCLEOTIDE SEQUENCE</scope>
    <source>
        <strain evidence="3">JCM 4790</strain>
    </source>
</reference>
<evidence type="ECO:0000256" key="1">
    <source>
        <dbReference type="ARBA" id="ARBA00022857"/>
    </source>
</evidence>
<name>A0A918NVV3_9ACTN</name>
<dbReference type="AlphaFoldDB" id="A0A918NVV3"/>
<dbReference type="RefSeq" id="WP_190193766.1">
    <property type="nucleotide sequence ID" value="NZ_BMVU01000044.1"/>
</dbReference>
<dbReference type="Pfam" id="PF08240">
    <property type="entry name" value="ADH_N"/>
    <property type="match status" value="1"/>
</dbReference>
<evidence type="ECO:0000313" key="4">
    <source>
        <dbReference type="Proteomes" id="UP000619244"/>
    </source>
</evidence>
<dbReference type="InterPro" id="IPR013154">
    <property type="entry name" value="ADH-like_N"/>
</dbReference>
<dbReference type="SUPFAM" id="SSF50129">
    <property type="entry name" value="GroES-like"/>
    <property type="match status" value="1"/>
</dbReference>
<dbReference type="PANTHER" id="PTHR44154">
    <property type="entry name" value="QUINONE OXIDOREDUCTASE"/>
    <property type="match status" value="1"/>
</dbReference>
<protein>
    <submittedName>
        <fullName evidence="3">NADPH:quinone reductase</fullName>
    </submittedName>
</protein>
<feature type="domain" description="Enoyl reductase (ER)" evidence="2">
    <location>
        <begin position="10"/>
        <end position="301"/>
    </location>
</feature>
<keyword evidence="4" id="KW-1185">Reference proteome</keyword>
<sequence>MKAIVFDAFGGTEVLHEAEIDIPQPGPGQVRVRVRAVGVNPVDGKIRSGSMEAVFPTTLPAVPGGEIAGVVDAVGEDVQHLKVGDEVLGWSDTGSYAQYALASAAVLAPKPAGLDWTHAAALPVASDGAERVLDLLDVTSGETLLIHGASGALGTIAVQLAVARGARVLGTAGEANQDYVTSLGATALVYGDNLVQRVRALAPDGVDAVLDAAGKGALEDSITLLGTTDRIVTTADFRARELGVVFAEGPQRRNAARLAELAQQAADDTLVTTISATYPLAEAAKAQQASDAGHNRGKIVLTVNRPTAPLMQ</sequence>
<gene>
    <name evidence="3" type="ORF">GCM10010358_63380</name>
</gene>
<dbReference type="SMART" id="SM00829">
    <property type="entry name" value="PKS_ER"/>
    <property type="match status" value="1"/>
</dbReference>
<dbReference type="InterPro" id="IPR011032">
    <property type="entry name" value="GroES-like_sf"/>
</dbReference>
<dbReference type="Gene3D" id="3.40.50.720">
    <property type="entry name" value="NAD(P)-binding Rossmann-like Domain"/>
    <property type="match status" value="1"/>
</dbReference>